<keyword evidence="2" id="KW-0812">Transmembrane</keyword>
<reference evidence="3" key="1">
    <citation type="submission" date="2016-04" db="EMBL/GenBank/DDBJ databases">
        <authorList>
            <person name="Evans L.H."/>
            <person name="Alamgir A."/>
            <person name="Owens N."/>
            <person name="Weber N.D."/>
            <person name="Virtaneva K."/>
            <person name="Barbian K."/>
            <person name="Babar A."/>
            <person name="Rosenke K."/>
        </authorList>
    </citation>
    <scope>NUCLEOTIDE SEQUENCE [LARGE SCALE GENOMIC DNA]</scope>
    <source>
        <strain evidence="3">RUTW2-3</strain>
    </source>
</reference>
<dbReference type="GeneID" id="61263149"/>
<dbReference type="EMBL" id="LJBJ02000001">
    <property type="protein sequence ID" value="OAX52972.1"/>
    <property type="molecule type" value="Genomic_DNA"/>
</dbReference>
<dbReference type="STRING" id="37923.BK826_10265"/>
<reference evidence="3 5" key="3">
    <citation type="submission" date="2016-06" db="EMBL/GenBank/DDBJ databases">
        <title>Identification of putative biosynthetic pathways for the production of bioactive secondary metabolites by the marine actinomycete Kocuria kristinae RUTW2-3.</title>
        <authorList>
            <person name="Waterworth S.C."/>
            <person name="Walmsley T.A."/>
            <person name="Matongo T."/>
            <person name="Davies-Coleman M.T."/>
            <person name="Dorrington R.A."/>
        </authorList>
    </citation>
    <scope>NUCLEOTIDE SEQUENCE [LARGE SCALE GENOMIC DNA]</scope>
    <source>
        <strain evidence="5">RuSp02-3</strain>
        <strain evidence="3">RUTW2-3</strain>
    </source>
</reference>
<feature type="transmembrane region" description="Helical" evidence="2">
    <location>
        <begin position="66"/>
        <end position="95"/>
    </location>
</feature>
<evidence type="ECO:0000313" key="4">
    <source>
        <dbReference type="EMBL" id="QPT53070.1"/>
    </source>
</evidence>
<dbReference type="KEGG" id="rkr:I6G21_07105"/>
<dbReference type="Proteomes" id="UP000053171">
    <property type="component" value="Unassembled WGS sequence"/>
</dbReference>
<organism evidence="3 5">
    <name type="scientific">Rothia kristinae</name>
    <dbReference type="NCBI Taxonomy" id="37923"/>
    <lineage>
        <taxon>Bacteria</taxon>
        <taxon>Bacillati</taxon>
        <taxon>Actinomycetota</taxon>
        <taxon>Actinomycetes</taxon>
        <taxon>Micrococcales</taxon>
        <taxon>Micrococcaceae</taxon>
        <taxon>Rothia</taxon>
    </lineage>
</organism>
<sequence>MSHEPGAPETRTTAEPRSYRGGFASLKNGARQVVGISRVASRLGPKQVKDELKIATMEMKEKGAKLGVGAAFVAVGLVFALFAVIVLLVAAVAGLAKVMEAWLAALLLGVLFLILLAIFVLVGISKIKKQLPLKPESAIFGLLYDLGVAKEGSAYTSSRVRRELREKQEEKEAEKKEKKRREDAGEVPEEPTPTREQVEQRTKARRDHLKTLRDDFSSQTERVSSTARGLVGKTTADAKAVPNRARDVAEGLADNAMDPEAAKQRWAPLSALAVSLGAFVLFLGRLLKRR</sequence>
<accession>A0A199NVL9</accession>
<dbReference type="RefSeq" id="WP_055684396.1">
    <property type="nucleotide sequence ID" value="NZ_CP065738.1"/>
</dbReference>
<evidence type="ECO:0000313" key="6">
    <source>
        <dbReference type="Proteomes" id="UP000594975"/>
    </source>
</evidence>
<evidence type="ECO:0000313" key="3">
    <source>
        <dbReference type="EMBL" id="OAX52972.1"/>
    </source>
</evidence>
<dbReference type="Pfam" id="PF07332">
    <property type="entry name" value="Phage_holin_3_6"/>
    <property type="match status" value="1"/>
</dbReference>
<feature type="transmembrane region" description="Helical" evidence="2">
    <location>
        <begin position="101"/>
        <end position="124"/>
    </location>
</feature>
<feature type="compositionally biased region" description="Polar residues" evidence="1">
    <location>
        <begin position="217"/>
        <end position="227"/>
    </location>
</feature>
<evidence type="ECO:0000256" key="2">
    <source>
        <dbReference type="SAM" id="Phobius"/>
    </source>
</evidence>
<keyword evidence="2" id="KW-1133">Transmembrane helix</keyword>
<proteinExistence type="predicted"/>
<keyword evidence="5" id="KW-1185">Reference proteome</keyword>
<evidence type="ECO:0000256" key="1">
    <source>
        <dbReference type="SAM" id="MobiDB-lite"/>
    </source>
</evidence>
<feature type="compositionally biased region" description="Basic and acidic residues" evidence="1">
    <location>
        <begin position="160"/>
        <end position="184"/>
    </location>
</feature>
<dbReference type="Proteomes" id="UP000594975">
    <property type="component" value="Chromosome"/>
</dbReference>
<evidence type="ECO:0000313" key="5">
    <source>
        <dbReference type="Proteomes" id="UP000053171"/>
    </source>
</evidence>
<feature type="region of interest" description="Disordered" evidence="1">
    <location>
        <begin position="159"/>
        <end position="228"/>
    </location>
</feature>
<feature type="transmembrane region" description="Helical" evidence="2">
    <location>
        <begin position="266"/>
        <end position="287"/>
    </location>
</feature>
<reference evidence="4 6" key="4">
    <citation type="submission" date="2020-12" db="EMBL/GenBank/DDBJ databases">
        <title>FDA dAtabase for Regulatory Grade micrObial Sequences (FDA-ARGOS): Supporting development and validation of Infectious Disease Dx tests.</title>
        <authorList>
            <person name="Sproer C."/>
            <person name="Gronow S."/>
            <person name="Severitt S."/>
            <person name="Schroder I."/>
            <person name="Tallon L."/>
            <person name="Sadzewicz L."/>
            <person name="Zhao X."/>
            <person name="Boylan J."/>
            <person name="Ott S."/>
            <person name="Bowen H."/>
            <person name="Vavikolanu K."/>
            <person name="Mehta A."/>
            <person name="Aluvathingal J."/>
            <person name="Nadendla S."/>
            <person name="Lowell S."/>
            <person name="Myers T."/>
            <person name="Yan Y."/>
            <person name="Sichtig H."/>
        </authorList>
    </citation>
    <scope>NUCLEOTIDE SEQUENCE [LARGE SCALE GENOMIC DNA]</scope>
    <source>
        <strain evidence="4 6">FDAARGOS_864</strain>
    </source>
</reference>
<feature type="compositionally biased region" description="Basic and acidic residues" evidence="1">
    <location>
        <begin position="192"/>
        <end position="202"/>
    </location>
</feature>
<name>A0A199NVL9_9MICC</name>
<keyword evidence="2" id="KW-0472">Membrane</keyword>
<dbReference type="InterPro" id="IPR009937">
    <property type="entry name" value="Phage_holin_3_6"/>
</dbReference>
<dbReference type="AlphaFoldDB" id="A0A199NVL9"/>
<dbReference type="EMBL" id="CP065738">
    <property type="protein sequence ID" value="QPT53070.1"/>
    <property type="molecule type" value="Genomic_DNA"/>
</dbReference>
<reference evidence="5" key="2">
    <citation type="submission" date="2016-04" db="EMBL/GenBank/DDBJ databases">
        <authorList>
            <person name="Waterworth S."/>
            <person name="Matcher G."/>
        </authorList>
    </citation>
    <scope>NUCLEOTIDE SEQUENCE [LARGE SCALE GENOMIC DNA]</scope>
    <source>
        <strain evidence="5">RuSp02-3</strain>
    </source>
</reference>
<gene>
    <name evidence="3" type="ORF">AN277_0201040</name>
    <name evidence="4" type="ORF">I6G21_07105</name>
</gene>
<protein>
    <submittedName>
        <fullName evidence="4">Phage holin family protein</fullName>
    </submittedName>
</protein>